<dbReference type="EMBL" id="BBMT01000003">
    <property type="protein sequence ID" value="GAL33661.1"/>
    <property type="molecule type" value="Genomic_DNA"/>
</dbReference>
<protein>
    <submittedName>
        <fullName evidence="1">Uncharacterized protein</fullName>
    </submittedName>
</protein>
<reference evidence="1 2" key="1">
    <citation type="submission" date="2014-09" db="EMBL/GenBank/DDBJ databases">
        <title>Vibrio maritimus JCM 19240. (C210) whole genome shotgun sequence.</title>
        <authorList>
            <person name="Sawabe T."/>
            <person name="Meirelles P."/>
            <person name="Nakanishi M."/>
            <person name="Sayaka M."/>
            <person name="Hattori M."/>
            <person name="Ohkuma M."/>
        </authorList>
    </citation>
    <scope>NUCLEOTIDE SEQUENCE [LARGE SCALE GENOMIC DNA]</scope>
    <source>
        <strain evidence="1 2">JCM 19240</strain>
    </source>
</reference>
<reference evidence="1 2" key="2">
    <citation type="submission" date="2014-09" db="EMBL/GenBank/DDBJ databases">
        <authorList>
            <consortium name="NBRP consortium"/>
            <person name="Sawabe T."/>
            <person name="Meirelles P."/>
            <person name="Nakanishi M."/>
            <person name="Sayaka M."/>
            <person name="Hattori M."/>
            <person name="Ohkuma M."/>
        </authorList>
    </citation>
    <scope>NUCLEOTIDE SEQUENCE [LARGE SCALE GENOMIC DNA]</scope>
    <source>
        <strain evidence="1 2">JCM 19240</strain>
    </source>
</reference>
<name>A0A090T141_9VIBR</name>
<gene>
    <name evidence="1" type="ORF">JCM19240_2357</name>
</gene>
<comment type="caution">
    <text evidence="1">The sequence shown here is derived from an EMBL/GenBank/DDBJ whole genome shotgun (WGS) entry which is preliminary data.</text>
</comment>
<keyword evidence="2" id="KW-1185">Reference proteome</keyword>
<sequence length="116" mass="13595">MTTQAERHNPTLDSGFFQPHELSFEQLVLWAKQFAMLIPYRNEFDQQTGDWGVLFEKNELVVCAAILSVDEKAWKQQFKQTQHGDIEQILSVILGIFKQLEDWYHHLPSSPEVSYQ</sequence>
<organism evidence="1 2">
    <name type="scientific">Vibrio maritimus</name>
    <dbReference type="NCBI Taxonomy" id="990268"/>
    <lineage>
        <taxon>Bacteria</taxon>
        <taxon>Pseudomonadati</taxon>
        <taxon>Pseudomonadota</taxon>
        <taxon>Gammaproteobacteria</taxon>
        <taxon>Vibrionales</taxon>
        <taxon>Vibrionaceae</taxon>
        <taxon>Vibrio</taxon>
    </lineage>
</organism>
<evidence type="ECO:0000313" key="2">
    <source>
        <dbReference type="Proteomes" id="UP000029224"/>
    </source>
</evidence>
<accession>A0A090T141</accession>
<dbReference type="Proteomes" id="UP000029224">
    <property type="component" value="Unassembled WGS sequence"/>
</dbReference>
<evidence type="ECO:0000313" key="1">
    <source>
        <dbReference type="EMBL" id="GAL33661.1"/>
    </source>
</evidence>
<proteinExistence type="predicted"/>
<dbReference type="AlphaFoldDB" id="A0A090T141"/>